<dbReference type="AlphaFoldDB" id="A0A3A1V1H9"/>
<name>A0A3A1V1H9_9BACL</name>
<dbReference type="InterPro" id="IPR000182">
    <property type="entry name" value="GNAT_dom"/>
</dbReference>
<organism evidence="2 3">
    <name type="scientific">Paenibacillus nanensis</name>
    <dbReference type="NCBI Taxonomy" id="393251"/>
    <lineage>
        <taxon>Bacteria</taxon>
        <taxon>Bacillati</taxon>
        <taxon>Bacillota</taxon>
        <taxon>Bacilli</taxon>
        <taxon>Bacillales</taxon>
        <taxon>Paenibacillaceae</taxon>
        <taxon>Paenibacillus</taxon>
    </lineage>
</organism>
<dbReference type="EMBL" id="QXQA01000010">
    <property type="protein sequence ID" value="RIX51440.1"/>
    <property type="molecule type" value="Genomic_DNA"/>
</dbReference>
<sequence length="263" mass="30024">MNPLQRMERMEQMELELTQWNAKRALSPIEKRLEVKRVGHATLLRDQTAPISMYYNRVKGFGPDELPLLGEILDYYGDFAPCFDLTPDRMTEEVTRALSEKSFVPVEQLAFLAVQPGSRDLDTAQPPFQIERVTEESAEEFIEWIVLSSNGGIKITDAMIARTRSYFHAPHFINYMLRIDGEPAAMSSLFVHGQEGYLANDFTFEAYRGRGCQTALIERRLGDAARLGLTDVYTDVRYGSVSHGNMEKAGFRTAFLNTFWMKN</sequence>
<reference evidence="2 3" key="1">
    <citation type="submission" date="2018-09" db="EMBL/GenBank/DDBJ databases">
        <title>Paenibacillus aracenensis nov. sp. isolated from a cave in southern Spain.</title>
        <authorList>
            <person name="Jurado V."/>
            <person name="Gutierrez-Patricio S."/>
            <person name="Gonzalez-Pimentel J.L."/>
            <person name="Miller A.Z."/>
            <person name="Laiz L."/>
            <person name="Saiz-Jimenez C."/>
        </authorList>
    </citation>
    <scope>NUCLEOTIDE SEQUENCE [LARGE SCALE GENOMIC DNA]</scope>
    <source>
        <strain evidence="2 3">DSM 22867</strain>
    </source>
</reference>
<evidence type="ECO:0000313" key="2">
    <source>
        <dbReference type="EMBL" id="RIX51440.1"/>
    </source>
</evidence>
<dbReference type="RefSeq" id="WP_119600733.1">
    <property type="nucleotide sequence ID" value="NZ_QXQA01000010.1"/>
</dbReference>
<dbReference type="Proteomes" id="UP000266482">
    <property type="component" value="Unassembled WGS sequence"/>
</dbReference>
<proteinExistence type="predicted"/>
<dbReference type="InterPro" id="IPR016181">
    <property type="entry name" value="Acyl_CoA_acyltransferase"/>
</dbReference>
<dbReference type="PROSITE" id="PS51186">
    <property type="entry name" value="GNAT"/>
    <property type="match status" value="1"/>
</dbReference>
<accession>A0A3A1V1H9</accession>
<evidence type="ECO:0000313" key="3">
    <source>
        <dbReference type="Proteomes" id="UP000266482"/>
    </source>
</evidence>
<dbReference type="OrthoDB" id="2350893at2"/>
<dbReference type="GO" id="GO:0016747">
    <property type="term" value="F:acyltransferase activity, transferring groups other than amino-acyl groups"/>
    <property type="evidence" value="ECO:0007669"/>
    <property type="project" value="InterPro"/>
</dbReference>
<keyword evidence="3" id="KW-1185">Reference proteome</keyword>
<gene>
    <name evidence="2" type="ORF">D3P08_16105</name>
</gene>
<feature type="domain" description="N-acetyltransferase" evidence="1">
    <location>
        <begin position="128"/>
        <end position="263"/>
    </location>
</feature>
<dbReference type="Gene3D" id="3.40.630.30">
    <property type="match status" value="1"/>
</dbReference>
<keyword evidence="2" id="KW-0808">Transferase</keyword>
<dbReference type="CDD" id="cd04301">
    <property type="entry name" value="NAT_SF"/>
    <property type="match status" value="1"/>
</dbReference>
<dbReference type="SUPFAM" id="SSF55729">
    <property type="entry name" value="Acyl-CoA N-acyltransferases (Nat)"/>
    <property type="match status" value="1"/>
</dbReference>
<comment type="caution">
    <text evidence="2">The sequence shown here is derived from an EMBL/GenBank/DDBJ whole genome shotgun (WGS) entry which is preliminary data.</text>
</comment>
<protein>
    <submittedName>
        <fullName evidence="2">N-acetyltransferase</fullName>
    </submittedName>
</protein>
<evidence type="ECO:0000259" key="1">
    <source>
        <dbReference type="PROSITE" id="PS51186"/>
    </source>
</evidence>